<dbReference type="Pfam" id="PF06904">
    <property type="entry name" value="Extensin-like_C"/>
    <property type="match status" value="1"/>
</dbReference>
<gene>
    <name evidence="2" type="ORF">MNBD_ALPHA08-1526</name>
</gene>
<accession>A0A3B0RF49</accession>
<evidence type="ECO:0000259" key="1">
    <source>
        <dbReference type="Pfam" id="PF06904"/>
    </source>
</evidence>
<sequence length="322" mass="34911">MSIRLTFILVLSFVLAGTGLAQSARDDEPDIQRDKLKFRLGGPQNNNQPFKTPETAVSVVVANPLNLPYVPLPRYKPGTPSYQPPTRVAAPPQLVESDQRGQVSIVLDRMARERDQTAARELRPTLKTSWSTAQITTAAKRCDLVLATTNIDAKRLDPIGGAGGCGIAAPVLVSSFGAVKVNPPAKLNCNLALATYKWLTDKAQPVARNKYKSAIVSIQQYSSYTCRSRRGAGTSRISEHAFGNALDVASFTLANGKKISILKNWSTAGLIFGLGKDATFLNDVHKGACESFATVLGPRYNKAHANHFHMDMGRGGRYKICK</sequence>
<organism evidence="2">
    <name type="scientific">hydrothermal vent metagenome</name>
    <dbReference type="NCBI Taxonomy" id="652676"/>
    <lineage>
        <taxon>unclassified sequences</taxon>
        <taxon>metagenomes</taxon>
        <taxon>ecological metagenomes</taxon>
    </lineage>
</organism>
<evidence type="ECO:0000313" key="2">
    <source>
        <dbReference type="EMBL" id="VAV90357.1"/>
    </source>
</evidence>
<dbReference type="EMBL" id="UOEC01000076">
    <property type="protein sequence ID" value="VAV90357.1"/>
    <property type="molecule type" value="Genomic_DNA"/>
</dbReference>
<proteinExistence type="predicted"/>
<dbReference type="InterPro" id="IPR009683">
    <property type="entry name" value="Extensin-like_C"/>
</dbReference>
<reference evidence="2" key="1">
    <citation type="submission" date="2018-06" db="EMBL/GenBank/DDBJ databases">
        <authorList>
            <person name="Zhirakovskaya E."/>
        </authorList>
    </citation>
    <scope>NUCLEOTIDE SEQUENCE</scope>
</reference>
<protein>
    <submittedName>
        <fullName evidence="2">RNA binding S1 domain protein</fullName>
    </submittedName>
</protein>
<feature type="domain" description="Extensin-like C-terminal" evidence="1">
    <location>
        <begin position="141"/>
        <end position="322"/>
    </location>
</feature>
<dbReference type="AlphaFoldDB" id="A0A3B0RF49"/>
<name>A0A3B0RF49_9ZZZZ</name>